<evidence type="ECO:0000313" key="3">
    <source>
        <dbReference type="Proteomes" id="UP001597197"/>
    </source>
</evidence>
<dbReference type="InterPro" id="IPR001584">
    <property type="entry name" value="Integrase_cat-core"/>
</dbReference>
<sequence>MEVVLTPVRWSSYAGQKQNVVRRWVAKWLGTCCNNTNTASIWSQLKTELFDGGNFPNLAESRWEVRHYTCYHNAERRHSALGF</sequence>
<evidence type="ECO:0000259" key="1">
    <source>
        <dbReference type="Pfam" id="PF13333"/>
    </source>
</evidence>
<feature type="domain" description="Integrase catalytic" evidence="1">
    <location>
        <begin position="40"/>
        <end position="78"/>
    </location>
</feature>
<keyword evidence="3" id="KW-1185">Reference proteome</keyword>
<dbReference type="RefSeq" id="WP_382318675.1">
    <property type="nucleotide sequence ID" value="NZ_JBHUFD010000019.1"/>
</dbReference>
<accession>A0ABW4R300</accession>
<proteinExistence type="predicted"/>
<dbReference type="Pfam" id="PF13333">
    <property type="entry name" value="rve_2"/>
    <property type="match status" value="1"/>
</dbReference>
<dbReference type="EMBL" id="JBHUFD010000019">
    <property type="protein sequence ID" value="MFD1875711.1"/>
    <property type="molecule type" value="Genomic_DNA"/>
</dbReference>
<reference evidence="3" key="1">
    <citation type="journal article" date="2019" name="Int. J. Syst. Evol. Microbiol.">
        <title>The Global Catalogue of Microorganisms (GCM) 10K type strain sequencing project: providing services to taxonomists for standard genome sequencing and annotation.</title>
        <authorList>
            <consortium name="The Broad Institute Genomics Platform"/>
            <consortium name="The Broad Institute Genome Sequencing Center for Infectious Disease"/>
            <person name="Wu L."/>
            <person name="Ma J."/>
        </authorList>
    </citation>
    <scope>NUCLEOTIDE SEQUENCE [LARGE SCALE GENOMIC DNA]</scope>
    <source>
        <strain evidence="3">CGMCC 1.15795</strain>
    </source>
</reference>
<protein>
    <submittedName>
        <fullName evidence="2">IS3 family transposase</fullName>
    </submittedName>
</protein>
<evidence type="ECO:0000313" key="2">
    <source>
        <dbReference type="EMBL" id="MFD1875711.1"/>
    </source>
</evidence>
<dbReference type="Proteomes" id="UP001597197">
    <property type="component" value="Unassembled WGS sequence"/>
</dbReference>
<organism evidence="2 3">
    <name type="scientific">Hymenobacter bucti</name>
    <dbReference type="NCBI Taxonomy" id="1844114"/>
    <lineage>
        <taxon>Bacteria</taxon>
        <taxon>Pseudomonadati</taxon>
        <taxon>Bacteroidota</taxon>
        <taxon>Cytophagia</taxon>
        <taxon>Cytophagales</taxon>
        <taxon>Hymenobacteraceae</taxon>
        <taxon>Hymenobacter</taxon>
    </lineage>
</organism>
<comment type="caution">
    <text evidence="2">The sequence shown here is derived from an EMBL/GenBank/DDBJ whole genome shotgun (WGS) entry which is preliminary data.</text>
</comment>
<gene>
    <name evidence="2" type="ORF">ACFSDX_24995</name>
</gene>
<name>A0ABW4R300_9BACT</name>